<dbReference type="PANTHER" id="PTHR23289:SF2">
    <property type="entry name" value="CYTOCHROME C OXIDASE ASSEMBLY PROTEIN COX15 HOMOLOG"/>
    <property type="match status" value="1"/>
</dbReference>
<feature type="transmembrane region" description="Helical" evidence="12">
    <location>
        <begin position="474"/>
        <end position="496"/>
    </location>
</feature>
<feature type="transmembrane region" description="Helical" evidence="12">
    <location>
        <begin position="282"/>
        <end position="306"/>
    </location>
</feature>
<protein>
    <submittedName>
        <fullName evidence="13">Electron transfer protein 1, mitochondrial</fullName>
    </submittedName>
</protein>
<keyword evidence="3 12" id="KW-0812">Transmembrane</keyword>
<evidence type="ECO:0000256" key="10">
    <source>
        <dbReference type="ARBA" id="ARBA00044501"/>
    </source>
</evidence>
<feature type="transmembrane region" description="Helical" evidence="12">
    <location>
        <begin position="337"/>
        <end position="363"/>
    </location>
</feature>
<evidence type="ECO:0000313" key="13">
    <source>
        <dbReference type="EMBL" id="RKF77127.1"/>
    </source>
</evidence>
<dbReference type="Pfam" id="PF02628">
    <property type="entry name" value="COX15-CtaA"/>
    <property type="match status" value="1"/>
</dbReference>
<dbReference type="GO" id="GO:0120547">
    <property type="term" value="F:heme A synthase activity"/>
    <property type="evidence" value="ECO:0007669"/>
    <property type="project" value="UniProtKB-EC"/>
</dbReference>
<keyword evidence="5 12" id="KW-1133">Transmembrane helix</keyword>
<feature type="transmembrane region" description="Helical" evidence="12">
    <location>
        <begin position="244"/>
        <end position="262"/>
    </location>
</feature>
<dbReference type="OrthoDB" id="1726137at2759"/>
<dbReference type="PANTHER" id="PTHR23289">
    <property type="entry name" value="CYTOCHROME C OXIDASE ASSEMBLY PROTEIN COX15"/>
    <property type="match status" value="1"/>
</dbReference>
<evidence type="ECO:0000256" key="3">
    <source>
        <dbReference type="ARBA" id="ARBA00022692"/>
    </source>
</evidence>
<evidence type="ECO:0000256" key="1">
    <source>
        <dbReference type="ARBA" id="ARBA00001970"/>
    </source>
</evidence>
<evidence type="ECO:0000256" key="7">
    <source>
        <dbReference type="ARBA" id="ARBA00023004"/>
    </source>
</evidence>
<dbReference type="AlphaFoldDB" id="A0A420IRI3"/>
<evidence type="ECO:0000256" key="2">
    <source>
        <dbReference type="ARBA" id="ARBA00004141"/>
    </source>
</evidence>
<comment type="caution">
    <text evidence="13">The sequence shown here is derived from an EMBL/GenBank/DDBJ whole genome shotgun (WGS) entry which is preliminary data.</text>
</comment>
<proteinExistence type="inferred from homology"/>
<evidence type="ECO:0000256" key="12">
    <source>
        <dbReference type="SAM" id="Phobius"/>
    </source>
</evidence>
<evidence type="ECO:0000256" key="5">
    <source>
        <dbReference type="ARBA" id="ARBA00022989"/>
    </source>
</evidence>
<feature type="transmembrane region" description="Helical" evidence="12">
    <location>
        <begin position="215"/>
        <end position="232"/>
    </location>
</feature>
<dbReference type="GO" id="GO:0006784">
    <property type="term" value="P:heme A biosynthetic process"/>
    <property type="evidence" value="ECO:0007669"/>
    <property type="project" value="InterPro"/>
</dbReference>
<feature type="transmembrane region" description="Helical" evidence="12">
    <location>
        <begin position="448"/>
        <end position="468"/>
    </location>
</feature>
<comment type="pathway">
    <text evidence="10">Porphyrin-containing compound metabolism; heme A biosynthesis; heme A from heme O: step 1/1.</text>
</comment>
<evidence type="ECO:0000256" key="11">
    <source>
        <dbReference type="ARBA" id="ARBA00048044"/>
    </source>
</evidence>
<dbReference type="GO" id="GO:0005743">
    <property type="term" value="C:mitochondrial inner membrane"/>
    <property type="evidence" value="ECO:0007669"/>
    <property type="project" value="TreeGrafter"/>
</dbReference>
<comment type="subcellular location">
    <subcellularLocation>
        <location evidence="2">Membrane</location>
        <topology evidence="2">Multi-pass membrane protein</topology>
    </subcellularLocation>
</comment>
<keyword evidence="8" id="KW-0350">Heme biosynthesis</keyword>
<organism evidence="13 14">
    <name type="scientific">Golovinomyces cichoracearum</name>
    <dbReference type="NCBI Taxonomy" id="62708"/>
    <lineage>
        <taxon>Eukaryota</taxon>
        <taxon>Fungi</taxon>
        <taxon>Dikarya</taxon>
        <taxon>Ascomycota</taxon>
        <taxon>Pezizomycotina</taxon>
        <taxon>Leotiomycetes</taxon>
        <taxon>Erysiphales</taxon>
        <taxon>Erysiphaceae</taxon>
        <taxon>Golovinomyces</taxon>
    </lineage>
</organism>
<sequence length="538" mass="60818">MLYILYSYHRFHQFTSIIQSQVRIEKMTLLFSRATKSLLVKTPEIYTCARCSKQRRSISQLRSLFRTNIPNPRTIQLNRSILKLTNFRNISLRLDSKITPFSSNIGENFFKAHTKAKNGFFPETTSKSVAYWLLGSATSVFGIVVLGGLTRLTESGLSITEWKPITGSLPPLSQADWDLEFEKYQASPEFQVLNSHMNLSEFKKIYYMEWGHRQWGRLIGLTFVLPAIYFISRRKVSLPMSLRIISIAGLIGFQGFLGWYMVKSGLEESLFTPGSHPRVSQYRLAAHLGTAFTCFTAMLWNGLAILRTHSLLSYPRNSHALLQQLNSPTLSPFRKSVAALSVLIFTTALSGAFVAGLDAGLIYNQFPRMGEGLHPSKNELFNPQYSFKPDQSDLIWRNMLENPTTVQFDHRILAMTTCTAVLGLWAYSRFNSRIRKSLPNSVRKGMLGVVHLVLLQISLGITTLIYLVPIPLAAMHQAGALALLTGVTVLGSRVWIPKRTWALMKKRLEHSAVVRVNRPEIAQAAIRDIRSHRPPILS</sequence>
<dbReference type="InterPro" id="IPR023754">
    <property type="entry name" value="HemeA_Synthase_type2"/>
</dbReference>
<keyword evidence="4" id="KW-0479">Metal-binding</keyword>
<dbReference type="InterPro" id="IPR003780">
    <property type="entry name" value="COX15/CtaA_fam"/>
</dbReference>
<feature type="transmembrane region" description="Helical" evidence="12">
    <location>
        <begin position="129"/>
        <end position="149"/>
    </location>
</feature>
<evidence type="ECO:0000256" key="4">
    <source>
        <dbReference type="ARBA" id="ARBA00022723"/>
    </source>
</evidence>
<dbReference type="HAMAP" id="MF_01665">
    <property type="entry name" value="HemeA_synth_type2"/>
    <property type="match status" value="1"/>
</dbReference>
<comment type="catalytic activity">
    <reaction evidence="11">
        <text>Fe(II)-heme o + 2 A + H2O = Fe(II)-heme a + 2 AH2</text>
        <dbReference type="Rhea" id="RHEA:63388"/>
        <dbReference type="ChEBI" id="CHEBI:13193"/>
        <dbReference type="ChEBI" id="CHEBI:15377"/>
        <dbReference type="ChEBI" id="CHEBI:17499"/>
        <dbReference type="ChEBI" id="CHEBI:60530"/>
        <dbReference type="ChEBI" id="CHEBI:61715"/>
        <dbReference type="EC" id="1.17.99.9"/>
    </reaction>
    <physiologicalReaction direction="left-to-right" evidence="11">
        <dbReference type="Rhea" id="RHEA:63389"/>
    </physiologicalReaction>
</comment>
<evidence type="ECO:0000313" key="14">
    <source>
        <dbReference type="Proteomes" id="UP000285405"/>
    </source>
</evidence>
<dbReference type="EMBL" id="MCBR01006658">
    <property type="protein sequence ID" value="RKF77127.1"/>
    <property type="molecule type" value="Genomic_DNA"/>
</dbReference>
<evidence type="ECO:0000256" key="6">
    <source>
        <dbReference type="ARBA" id="ARBA00023002"/>
    </source>
</evidence>
<evidence type="ECO:0000256" key="9">
    <source>
        <dbReference type="ARBA" id="ARBA00023136"/>
    </source>
</evidence>
<comment type="cofactor">
    <cofactor evidence="1">
        <name>heme b</name>
        <dbReference type="ChEBI" id="CHEBI:60344"/>
    </cofactor>
</comment>
<reference evidence="13 14" key="1">
    <citation type="journal article" date="2018" name="BMC Genomics">
        <title>Comparative genome analyses reveal sequence features reflecting distinct modes of host-adaptation between dicot and monocot powdery mildew.</title>
        <authorList>
            <person name="Wu Y."/>
            <person name="Ma X."/>
            <person name="Pan Z."/>
            <person name="Kale S.D."/>
            <person name="Song Y."/>
            <person name="King H."/>
            <person name="Zhang Q."/>
            <person name="Presley C."/>
            <person name="Deng X."/>
            <person name="Wei C.I."/>
            <person name="Xiao S."/>
        </authorList>
    </citation>
    <scope>NUCLEOTIDE SEQUENCE [LARGE SCALE GENOMIC DNA]</scope>
    <source>
        <strain evidence="13">UCSC1</strain>
    </source>
</reference>
<keyword evidence="7" id="KW-0408">Iron</keyword>
<dbReference type="GO" id="GO:0016653">
    <property type="term" value="F:oxidoreductase activity, acting on NAD(P)H, heme protein as acceptor"/>
    <property type="evidence" value="ECO:0007669"/>
    <property type="project" value="TreeGrafter"/>
</dbReference>
<name>A0A420IRI3_9PEZI</name>
<keyword evidence="9 12" id="KW-0472">Membrane</keyword>
<dbReference type="Proteomes" id="UP000285405">
    <property type="component" value="Unassembled WGS sequence"/>
</dbReference>
<dbReference type="GO" id="GO:0046872">
    <property type="term" value="F:metal ion binding"/>
    <property type="evidence" value="ECO:0007669"/>
    <property type="project" value="UniProtKB-KW"/>
</dbReference>
<feature type="transmembrane region" description="Helical" evidence="12">
    <location>
        <begin position="408"/>
        <end position="427"/>
    </location>
</feature>
<evidence type="ECO:0000256" key="8">
    <source>
        <dbReference type="ARBA" id="ARBA00023133"/>
    </source>
</evidence>
<accession>A0A420IRI3</accession>
<keyword evidence="6" id="KW-0560">Oxidoreductase</keyword>
<gene>
    <name evidence="13" type="ORF">GcC1_066030</name>
</gene>